<reference evidence="1" key="1">
    <citation type="journal article" date="2020" name="Nat. Commun.">
        <title>Large-scale genome sequencing of mycorrhizal fungi provides insights into the early evolution of symbiotic traits.</title>
        <authorList>
            <person name="Miyauchi S."/>
            <person name="Kiss E."/>
            <person name="Kuo A."/>
            <person name="Drula E."/>
            <person name="Kohler A."/>
            <person name="Sanchez-Garcia M."/>
            <person name="Morin E."/>
            <person name="Andreopoulos B."/>
            <person name="Barry K.W."/>
            <person name="Bonito G."/>
            <person name="Buee M."/>
            <person name="Carver A."/>
            <person name="Chen C."/>
            <person name="Cichocki N."/>
            <person name="Clum A."/>
            <person name="Culley D."/>
            <person name="Crous P.W."/>
            <person name="Fauchery L."/>
            <person name="Girlanda M."/>
            <person name="Hayes R.D."/>
            <person name="Keri Z."/>
            <person name="LaButti K."/>
            <person name="Lipzen A."/>
            <person name="Lombard V."/>
            <person name="Magnuson J."/>
            <person name="Maillard F."/>
            <person name="Murat C."/>
            <person name="Nolan M."/>
            <person name="Ohm R.A."/>
            <person name="Pangilinan J."/>
            <person name="Pereira M.F."/>
            <person name="Perotto S."/>
            <person name="Peter M."/>
            <person name="Pfister S."/>
            <person name="Riley R."/>
            <person name="Sitrit Y."/>
            <person name="Stielow J.B."/>
            <person name="Szollosi G."/>
            <person name="Zifcakova L."/>
            <person name="Stursova M."/>
            <person name="Spatafora J.W."/>
            <person name="Tedersoo L."/>
            <person name="Vaario L.M."/>
            <person name="Yamada A."/>
            <person name="Yan M."/>
            <person name="Wang P."/>
            <person name="Xu J."/>
            <person name="Bruns T."/>
            <person name="Baldrian P."/>
            <person name="Vilgalys R."/>
            <person name="Dunand C."/>
            <person name="Henrissat B."/>
            <person name="Grigoriev I.V."/>
            <person name="Hibbett D."/>
            <person name="Nagy L.G."/>
            <person name="Martin F.M."/>
        </authorList>
    </citation>
    <scope>NUCLEOTIDE SEQUENCE</scope>
    <source>
        <strain evidence="1">UH-Tt-Lm1</strain>
    </source>
</reference>
<dbReference type="AlphaFoldDB" id="A0A9P6HNX4"/>
<dbReference type="SUPFAM" id="SSF53098">
    <property type="entry name" value="Ribonuclease H-like"/>
    <property type="match status" value="1"/>
</dbReference>
<dbReference type="OrthoDB" id="3050260at2759"/>
<keyword evidence="2" id="KW-1185">Reference proteome</keyword>
<reference evidence="1" key="2">
    <citation type="submission" date="2020-11" db="EMBL/GenBank/DDBJ databases">
        <authorList>
            <consortium name="DOE Joint Genome Institute"/>
            <person name="Kuo A."/>
            <person name="Miyauchi S."/>
            <person name="Kiss E."/>
            <person name="Drula E."/>
            <person name="Kohler A."/>
            <person name="Sanchez-Garcia M."/>
            <person name="Andreopoulos B."/>
            <person name="Barry K.W."/>
            <person name="Bonito G."/>
            <person name="Buee M."/>
            <person name="Carver A."/>
            <person name="Chen C."/>
            <person name="Cichocki N."/>
            <person name="Clum A."/>
            <person name="Culley D."/>
            <person name="Crous P.W."/>
            <person name="Fauchery L."/>
            <person name="Girlanda M."/>
            <person name="Hayes R."/>
            <person name="Keri Z."/>
            <person name="Labutti K."/>
            <person name="Lipzen A."/>
            <person name="Lombard V."/>
            <person name="Magnuson J."/>
            <person name="Maillard F."/>
            <person name="Morin E."/>
            <person name="Murat C."/>
            <person name="Nolan M."/>
            <person name="Ohm R."/>
            <person name="Pangilinan J."/>
            <person name="Pereira M."/>
            <person name="Perotto S."/>
            <person name="Peter M."/>
            <person name="Riley R."/>
            <person name="Sitrit Y."/>
            <person name="Stielow B."/>
            <person name="Szollosi G."/>
            <person name="Zifcakova L."/>
            <person name="Stursova M."/>
            <person name="Spatafora J.W."/>
            <person name="Tedersoo L."/>
            <person name="Vaario L.-M."/>
            <person name="Yamada A."/>
            <person name="Yan M."/>
            <person name="Wang P."/>
            <person name="Xu J."/>
            <person name="Bruns T."/>
            <person name="Baldrian P."/>
            <person name="Vilgalys R."/>
            <person name="Henrissat B."/>
            <person name="Grigoriev I.V."/>
            <person name="Hibbett D."/>
            <person name="Nagy L.G."/>
            <person name="Martin F.M."/>
        </authorList>
    </citation>
    <scope>NUCLEOTIDE SEQUENCE</scope>
    <source>
        <strain evidence="1">UH-Tt-Lm1</strain>
    </source>
</reference>
<evidence type="ECO:0000313" key="1">
    <source>
        <dbReference type="EMBL" id="KAF9792013.1"/>
    </source>
</evidence>
<protein>
    <submittedName>
        <fullName evidence="1">Uncharacterized protein</fullName>
    </submittedName>
</protein>
<organism evidence="1 2">
    <name type="scientific">Thelephora terrestris</name>
    <dbReference type="NCBI Taxonomy" id="56493"/>
    <lineage>
        <taxon>Eukaryota</taxon>
        <taxon>Fungi</taxon>
        <taxon>Dikarya</taxon>
        <taxon>Basidiomycota</taxon>
        <taxon>Agaricomycotina</taxon>
        <taxon>Agaricomycetes</taxon>
        <taxon>Thelephorales</taxon>
        <taxon>Thelephoraceae</taxon>
        <taxon>Thelephora</taxon>
    </lineage>
</organism>
<evidence type="ECO:0000313" key="2">
    <source>
        <dbReference type="Proteomes" id="UP000736335"/>
    </source>
</evidence>
<sequence length="188" mass="21672">RRTLTRRVPTRWNTDFAALKSHVMFKKEVLQLIAANPTLKKFMLADKQWVLAKHLADVLVVFDDITTLFSSANVPLVHEVVPMLILLEERLENIRDSLDLPKVIRIAATASLLVVEKYSKLSELSEVYRIAMVMCPDKKLTWFNEEEATVAEKLVRQRWVDTYEKFSLAEALLQANGSPVKVCYIYHN</sequence>
<dbReference type="Proteomes" id="UP000736335">
    <property type="component" value="Unassembled WGS sequence"/>
</dbReference>
<dbReference type="InterPro" id="IPR012337">
    <property type="entry name" value="RNaseH-like_sf"/>
</dbReference>
<name>A0A9P6HNX4_9AGAM</name>
<proteinExistence type="predicted"/>
<accession>A0A9P6HNX4</accession>
<comment type="caution">
    <text evidence="1">The sequence shown here is derived from an EMBL/GenBank/DDBJ whole genome shotgun (WGS) entry which is preliminary data.</text>
</comment>
<gene>
    <name evidence="1" type="ORF">BJ322DRAFT_997777</name>
</gene>
<feature type="non-terminal residue" evidence="1">
    <location>
        <position position="1"/>
    </location>
</feature>
<dbReference type="EMBL" id="WIUZ02000001">
    <property type="protein sequence ID" value="KAF9792013.1"/>
    <property type="molecule type" value="Genomic_DNA"/>
</dbReference>